<gene>
    <name evidence="2" type="ORF">Fot_49599</name>
</gene>
<dbReference type="AlphaFoldDB" id="A0ABD1QCE9"/>
<dbReference type="EMBL" id="JBFOLJ010000015">
    <property type="protein sequence ID" value="KAL2473863.1"/>
    <property type="molecule type" value="Genomic_DNA"/>
</dbReference>
<evidence type="ECO:0000256" key="1">
    <source>
        <dbReference type="ARBA" id="ARBA00022679"/>
    </source>
</evidence>
<accession>A0ABD1QCE9</accession>
<evidence type="ECO:0000313" key="2">
    <source>
        <dbReference type="EMBL" id="KAL2473863.1"/>
    </source>
</evidence>
<dbReference type="InterPro" id="IPR002213">
    <property type="entry name" value="UDP_glucos_trans"/>
</dbReference>
<name>A0ABD1QCE9_9LAMI</name>
<reference evidence="3" key="1">
    <citation type="submission" date="2024-07" db="EMBL/GenBank/DDBJ databases">
        <title>Two chromosome-level genome assemblies of Korean endemic species Abeliophyllum distichum and Forsythia ovata (Oleaceae).</title>
        <authorList>
            <person name="Jang H."/>
        </authorList>
    </citation>
    <scope>NUCLEOTIDE SEQUENCE [LARGE SCALE GENOMIC DNA]</scope>
</reference>
<dbReference type="SUPFAM" id="SSF53756">
    <property type="entry name" value="UDP-Glycosyltransferase/glycogen phosphorylase"/>
    <property type="match status" value="1"/>
</dbReference>
<keyword evidence="3" id="KW-1185">Reference proteome</keyword>
<dbReference type="GO" id="GO:0016740">
    <property type="term" value="F:transferase activity"/>
    <property type="evidence" value="ECO:0007669"/>
    <property type="project" value="UniProtKB-KW"/>
</dbReference>
<dbReference type="Pfam" id="PF00201">
    <property type="entry name" value="UDPGT"/>
    <property type="match status" value="1"/>
</dbReference>
<dbReference type="Gene3D" id="3.40.50.2000">
    <property type="entry name" value="Glycogen Phosphorylase B"/>
    <property type="match status" value="1"/>
</dbReference>
<evidence type="ECO:0000313" key="3">
    <source>
        <dbReference type="Proteomes" id="UP001604277"/>
    </source>
</evidence>
<dbReference type="PANTHER" id="PTHR48045">
    <property type="entry name" value="UDP-GLYCOSYLTRANSFERASE 72B1"/>
    <property type="match status" value="1"/>
</dbReference>
<proteinExistence type="predicted"/>
<comment type="caution">
    <text evidence="2">The sequence shown here is derived from an EMBL/GenBank/DDBJ whole genome shotgun (WGS) entry which is preliminary data.</text>
</comment>
<dbReference type="Proteomes" id="UP001604277">
    <property type="component" value="Unassembled WGS sequence"/>
</dbReference>
<dbReference type="PANTHER" id="PTHR48045:SF20">
    <property type="entry name" value="UDP-RHAMNOSE:RHAMNOSYLTRANSFERASE 1"/>
    <property type="match status" value="1"/>
</dbReference>
<keyword evidence="1" id="KW-0808">Transferase</keyword>
<sequence>MLPDGFQDIKDRGMVCMKWAPHVKILSPPAVEGFLTHYGWNSVIEGLGFGRVLILLPIMNDQGLNARLFQDKNVGLEIPRNEKDGSFTKDSVAKSASLAVVREEGLLVFASWIHLY</sequence>
<protein>
    <submittedName>
        <fullName evidence="2">UDP-glycosyltransferase 91C1</fullName>
    </submittedName>
</protein>
<organism evidence="2 3">
    <name type="scientific">Forsythia ovata</name>
    <dbReference type="NCBI Taxonomy" id="205694"/>
    <lineage>
        <taxon>Eukaryota</taxon>
        <taxon>Viridiplantae</taxon>
        <taxon>Streptophyta</taxon>
        <taxon>Embryophyta</taxon>
        <taxon>Tracheophyta</taxon>
        <taxon>Spermatophyta</taxon>
        <taxon>Magnoliopsida</taxon>
        <taxon>eudicotyledons</taxon>
        <taxon>Gunneridae</taxon>
        <taxon>Pentapetalae</taxon>
        <taxon>asterids</taxon>
        <taxon>lamiids</taxon>
        <taxon>Lamiales</taxon>
        <taxon>Oleaceae</taxon>
        <taxon>Forsythieae</taxon>
        <taxon>Forsythia</taxon>
    </lineage>
</organism>